<dbReference type="Pfam" id="PF02518">
    <property type="entry name" value="HATPase_c"/>
    <property type="match status" value="1"/>
</dbReference>
<dbReference type="GO" id="GO:0005524">
    <property type="term" value="F:ATP binding"/>
    <property type="evidence" value="ECO:0007669"/>
    <property type="project" value="UniProtKB-KW"/>
</dbReference>
<evidence type="ECO:0000256" key="7">
    <source>
        <dbReference type="ARBA" id="ARBA00022777"/>
    </source>
</evidence>
<keyword evidence="9 13" id="KW-1133">Transmembrane helix</keyword>
<organism evidence="15 16">
    <name type="scientific">Paenibacillus nanensis</name>
    <dbReference type="NCBI Taxonomy" id="393251"/>
    <lineage>
        <taxon>Bacteria</taxon>
        <taxon>Bacillati</taxon>
        <taxon>Bacillota</taxon>
        <taxon>Bacilli</taxon>
        <taxon>Bacillales</taxon>
        <taxon>Paenibacillaceae</taxon>
        <taxon>Paenibacillus</taxon>
    </lineage>
</organism>
<evidence type="ECO:0000256" key="6">
    <source>
        <dbReference type="ARBA" id="ARBA00022741"/>
    </source>
</evidence>
<comment type="caution">
    <text evidence="15">The sequence shown here is derived from an EMBL/GenBank/DDBJ whole genome shotgun (WGS) entry which is preliminary data.</text>
</comment>
<evidence type="ECO:0000256" key="9">
    <source>
        <dbReference type="ARBA" id="ARBA00022989"/>
    </source>
</evidence>
<keyword evidence="16" id="KW-1185">Reference proteome</keyword>
<feature type="transmembrane region" description="Helical" evidence="13">
    <location>
        <begin position="298"/>
        <end position="320"/>
    </location>
</feature>
<dbReference type="Gene3D" id="6.10.340.10">
    <property type="match status" value="1"/>
</dbReference>
<keyword evidence="8" id="KW-0067">ATP-binding</keyword>
<evidence type="ECO:0000256" key="12">
    <source>
        <dbReference type="SAM" id="Coils"/>
    </source>
</evidence>
<dbReference type="AlphaFoldDB" id="A0A3A1V0E4"/>
<dbReference type="InterPro" id="IPR003660">
    <property type="entry name" value="HAMP_dom"/>
</dbReference>
<evidence type="ECO:0000256" key="3">
    <source>
        <dbReference type="ARBA" id="ARBA00022553"/>
    </source>
</evidence>
<keyword evidence="12" id="KW-0175">Coiled coil</keyword>
<evidence type="ECO:0000256" key="13">
    <source>
        <dbReference type="SAM" id="Phobius"/>
    </source>
</evidence>
<evidence type="ECO:0000256" key="10">
    <source>
        <dbReference type="ARBA" id="ARBA00023012"/>
    </source>
</evidence>
<keyword evidence="3" id="KW-0597">Phosphoprotein</keyword>
<keyword evidence="2" id="KW-1003">Cell membrane</keyword>
<dbReference type="Pfam" id="PF00672">
    <property type="entry name" value="HAMP"/>
    <property type="match status" value="1"/>
</dbReference>
<keyword evidence="6" id="KW-0547">Nucleotide-binding</keyword>
<dbReference type="OrthoDB" id="2770831at2"/>
<dbReference type="PANTHER" id="PTHR34220">
    <property type="entry name" value="SENSOR HISTIDINE KINASE YPDA"/>
    <property type="match status" value="1"/>
</dbReference>
<evidence type="ECO:0000256" key="1">
    <source>
        <dbReference type="ARBA" id="ARBA00004651"/>
    </source>
</evidence>
<reference evidence="15 16" key="1">
    <citation type="submission" date="2018-09" db="EMBL/GenBank/DDBJ databases">
        <title>Paenibacillus aracenensis nov. sp. isolated from a cave in southern Spain.</title>
        <authorList>
            <person name="Jurado V."/>
            <person name="Gutierrez-Patricio S."/>
            <person name="Gonzalez-Pimentel J.L."/>
            <person name="Miller A.Z."/>
            <person name="Laiz L."/>
            <person name="Saiz-Jimenez C."/>
        </authorList>
    </citation>
    <scope>NUCLEOTIDE SEQUENCE [LARGE SCALE GENOMIC DNA]</scope>
    <source>
        <strain evidence="15 16">DSM 22867</strain>
    </source>
</reference>
<dbReference type="InterPro" id="IPR010559">
    <property type="entry name" value="Sig_transdc_His_kin_internal"/>
</dbReference>
<evidence type="ECO:0000256" key="5">
    <source>
        <dbReference type="ARBA" id="ARBA00022692"/>
    </source>
</evidence>
<evidence type="ECO:0000256" key="8">
    <source>
        <dbReference type="ARBA" id="ARBA00022840"/>
    </source>
</evidence>
<dbReference type="CDD" id="cd06225">
    <property type="entry name" value="HAMP"/>
    <property type="match status" value="1"/>
</dbReference>
<sequence>MRGISSASGRTGEASMSSRLKRLFRSTYYRKIQLSFILLILLPIVTVTVISYTINRNASMENIELTHRSIMQLMEKDIEETISDLAYASLIVVENDMLKPYYKHYAELESISNYDDYEIYSGIESLLNLVSFKASPNHVHLFITNEQGLIISTPGFFAKGKSIEQLQDHWAQIQAKEQFTNSSHFQWLGSVSSEAYPERFFYGSRVIRENGTGRVLAVLNVGISENYFKELFDPIKTGQFALFDSSGERFAGSADVSLTDSGNDDATIRSKASIPIVDWNLVFETSKSDVVGPMTQTFYFSGIIIAVSMVLFLLLSLVLARRLHRPIHKLQRIAVQFGGGNRSMRFAVSGDDEINELGRTLNQMLDQIEELIADMNREQDAKRSMELQALANQIRPHFLLNTLNAIKISLIMGADSMHAEKINSLMSLLRNYLRMDERSMLKEECEVLRHYVSLMEMRSDMQIALSVEYSDEAGDCYIPKLLLQPVIENAIVHGFMERDADSSIKVKAEMMGGRLIIAVEDNGIGMKEQQIAEMNARLEAVSAADYRDPEHIGLRNILQRMKLVYGEAASMRMESNPKAGITVYLHIPIVEQYFALEGERNG</sequence>
<dbReference type="Gene3D" id="3.30.565.10">
    <property type="entry name" value="Histidine kinase-like ATPase, C-terminal domain"/>
    <property type="match status" value="1"/>
</dbReference>
<keyword evidence="11 13" id="KW-0472">Membrane</keyword>
<dbReference type="PROSITE" id="PS50885">
    <property type="entry name" value="HAMP"/>
    <property type="match status" value="1"/>
</dbReference>
<feature type="domain" description="HAMP" evidence="14">
    <location>
        <begin position="321"/>
        <end position="373"/>
    </location>
</feature>
<name>A0A3A1V0E4_9BACL</name>
<dbReference type="SUPFAM" id="SSF55874">
    <property type="entry name" value="ATPase domain of HSP90 chaperone/DNA topoisomerase II/histidine kinase"/>
    <property type="match status" value="1"/>
</dbReference>
<dbReference type="GO" id="GO:0000155">
    <property type="term" value="F:phosphorelay sensor kinase activity"/>
    <property type="evidence" value="ECO:0007669"/>
    <property type="project" value="InterPro"/>
</dbReference>
<dbReference type="PANTHER" id="PTHR34220:SF11">
    <property type="entry name" value="SENSOR PROTEIN KINASE HPTS"/>
    <property type="match status" value="1"/>
</dbReference>
<proteinExistence type="predicted"/>
<dbReference type="InterPro" id="IPR003594">
    <property type="entry name" value="HATPase_dom"/>
</dbReference>
<dbReference type="InterPro" id="IPR050640">
    <property type="entry name" value="Bact_2-comp_sensor_kinase"/>
</dbReference>
<evidence type="ECO:0000259" key="14">
    <source>
        <dbReference type="PROSITE" id="PS50885"/>
    </source>
</evidence>
<keyword evidence="4" id="KW-0808">Transferase</keyword>
<feature type="transmembrane region" description="Helical" evidence="13">
    <location>
        <begin position="32"/>
        <end position="54"/>
    </location>
</feature>
<evidence type="ECO:0000313" key="15">
    <source>
        <dbReference type="EMBL" id="RIX53191.1"/>
    </source>
</evidence>
<dbReference type="SUPFAM" id="SSF158472">
    <property type="entry name" value="HAMP domain-like"/>
    <property type="match status" value="1"/>
</dbReference>
<keyword evidence="10" id="KW-0902">Two-component regulatory system</keyword>
<evidence type="ECO:0000256" key="11">
    <source>
        <dbReference type="ARBA" id="ARBA00023136"/>
    </source>
</evidence>
<evidence type="ECO:0000256" key="4">
    <source>
        <dbReference type="ARBA" id="ARBA00022679"/>
    </source>
</evidence>
<gene>
    <name evidence="15" type="ORF">D3P08_11220</name>
</gene>
<dbReference type="Proteomes" id="UP000266482">
    <property type="component" value="Unassembled WGS sequence"/>
</dbReference>
<evidence type="ECO:0000256" key="2">
    <source>
        <dbReference type="ARBA" id="ARBA00022475"/>
    </source>
</evidence>
<dbReference type="GO" id="GO:0005886">
    <property type="term" value="C:plasma membrane"/>
    <property type="evidence" value="ECO:0007669"/>
    <property type="project" value="UniProtKB-SubCell"/>
</dbReference>
<protein>
    <submittedName>
        <fullName evidence="15">HAMP domain-containing protein</fullName>
    </submittedName>
</protein>
<accession>A0A3A1V0E4</accession>
<dbReference type="EMBL" id="QXQA01000005">
    <property type="protein sequence ID" value="RIX53191.1"/>
    <property type="molecule type" value="Genomic_DNA"/>
</dbReference>
<comment type="subcellular location">
    <subcellularLocation>
        <location evidence="1">Cell membrane</location>
        <topology evidence="1">Multi-pass membrane protein</topology>
    </subcellularLocation>
</comment>
<dbReference type="SMART" id="SM00304">
    <property type="entry name" value="HAMP"/>
    <property type="match status" value="1"/>
</dbReference>
<keyword evidence="7" id="KW-0418">Kinase</keyword>
<feature type="coiled-coil region" evidence="12">
    <location>
        <begin position="354"/>
        <end position="388"/>
    </location>
</feature>
<keyword evidence="5 13" id="KW-0812">Transmembrane</keyword>
<dbReference type="Pfam" id="PF06580">
    <property type="entry name" value="His_kinase"/>
    <property type="match status" value="1"/>
</dbReference>
<evidence type="ECO:0000313" key="16">
    <source>
        <dbReference type="Proteomes" id="UP000266482"/>
    </source>
</evidence>
<dbReference type="InterPro" id="IPR036890">
    <property type="entry name" value="HATPase_C_sf"/>
</dbReference>